<organism evidence="2 3">
    <name type="scientific">Parasutterella secunda</name>
    <dbReference type="NCBI Taxonomy" id="626947"/>
    <lineage>
        <taxon>Bacteria</taxon>
        <taxon>Pseudomonadati</taxon>
        <taxon>Pseudomonadota</taxon>
        <taxon>Betaproteobacteria</taxon>
        <taxon>Burkholderiales</taxon>
        <taxon>Sutterellaceae</taxon>
        <taxon>Parasutterella</taxon>
    </lineage>
</organism>
<protein>
    <submittedName>
        <fullName evidence="2">Uncharacterized protein</fullName>
    </submittedName>
</protein>
<dbReference type="EMBL" id="JACJKX010000012">
    <property type="protein sequence ID" value="MBM6929027.1"/>
    <property type="molecule type" value="Genomic_DNA"/>
</dbReference>
<keyword evidence="3" id="KW-1185">Reference proteome</keyword>
<dbReference type="RefSeq" id="WP_205050616.1">
    <property type="nucleotide sequence ID" value="NZ_JACJKX010000012.1"/>
</dbReference>
<sequence length="89" mass="10140">MSVDRQWLIDALTDALETLSETVERLEDERLDAEEVMLDDLANVYAKLNFAVNTAETGPAAIDTTDHDQLIQWPECMPFDREEDIVQIS</sequence>
<reference evidence="2 3" key="1">
    <citation type="journal article" date="2021" name="Sci. Rep.">
        <title>The distribution of antibiotic resistance genes in chicken gut microbiota commensals.</title>
        <authorList>
            <person name="Juricova H."/>
            <person name="Matiasovicova J."/>
            <person name="Kubasova T."/>
            <person name="Cejkova D."/>
            <person name="Rychlik I."/>
        </authorList>
    </citation>
    <scope>NUCLEOTIDE SEQUENCE [LARGE SCALE GENOMIC DNA]</scope>
    <source>
        <strain evidence="2 3">An562</strain>
    </source>
</reference>
<dbReference type="Proteomes" id="UP000777002">
    <property type="component" value="Unassembled WGS sequence"/>
</dbReference>
<proteinExistence type="predicted"/>
<evidence type="ECO:0000256" key="1">
    <source>
        <dbReference type="SAM" id="Coils"/>
    </source>
</evidence>
<keyword evidence="1" id="KW-0175">Coiled coil</keyword>
<comment type="caution">
    <text evidence="2">The sequence shown here is derived from an EMBL/GenBank/DDBJ whole genome shotgun (WGS) entry which is preliminary data.</text>
</comment>
<evidence type="ECO:0000313" key="2">
    <source>
        <dbReference type="EMBL" id="MBM6929027.1"/>
    </source>
</evidence>
<feature type="coiled-coil region" evidence="1">
    <location>
        <begin position="9"/>
        <end position="36"/>
    </location>
</feature>
<evidence type="ECO:0000313" key="3">
    <source>
        <dbReference type="Proteomes" id="UP000777002"/>
    </source>
</evidence>
<name>A0ABS2GVT7_9BURK</name>
<accession>A0ABS2GVT7</accession>
<gene>
    <name evidence="2" type="ORF">H5985_07080</name>
</gene>